<accession>A0A6N3EJG3</accession>
<evidence type="ECO:0000313" key="1">
    <source>
        <dbReference type="EMBL" id="VYU38623.1"/>
    </source>
</evidence>
<name>A0A6N3EJG3_EUBLI</name>
<sequence length="49" mass="5649">MDTNVKTGLFPFEDVKETMSLDPEREALVREIWESDEAAFMNFVVGLLQ</sequence>
<dbReference type="AlphaFoldDB" id="A0A6N3EJG3"/>
<proteinExistence type="predicted"/>
<organism evidence="1">
    <name type="scientific">Eubacterium limosum</name>
    <dbReference type="NCBI Taxonomy" id="1736"/>
    <lineage>
        <taxon>Bacteria</taxon>
        <taxon>Bacillati</taxon>
        <taxon>Bacillota</taxon>
        <taxon>Clostridia</taxon>
        <taxon>Eubacteriales</taxon>
        <taxon>Eubacteriaceae</taxon>
        <taxon>Eubacterium</taxon>
    </lineage>
</organism>
<dbReference type="EMBL" id="CACRTR010000011">
    <property type="protein sequence ID" value="VYU38623.1"/>
    <property type="molecule type" value="Genomic_DNA"/>
</dbReference>
<reference evidence="1" key="1">
    <citation type="submission" date="2019-11" db="EMBL/GenBank/DDBJ databases">
        <authorList>
            <person name="Feng L."/>
        </authorList>
    </citation>
    <scope>NUCLEOTIDE SEQUENCE</scope>
    <source>
        <strain evidence="1">ElimosumLFYP34</strain>
    </source>
</reference>
<gene>
    <name evidence="1" type="ORF">ELLFYP34_03422</name>
</gene>
<protein>
    <submittedName>
        <fullName evidence="1">Uncharacterized protein</fullName>
    </submittedName>
</protein>